<name>A0A7J0BIU5_9BACT</name>
<sequence length="479" mass="53828">MVPRLNIRQKIILGFLMPSICLGVLTVVSYSNLLLIEKKTYSVEFIDDMENFILEFRRQEKNFLLYGEKSSYDLAIREVDVALETLKDLDGYSFDARMERMIGDLRDRIADYRNRMLTMYGVASSGGKTLEAEIDKLRDIGKDLVDLAQQISALERNNILNINKHLRSQLVFSIMGVSILFLIIFYIVSTRVLKPLKIIELTTMQIARGNFQPLEVRKANDEIRQVQEAFNRMVQELEKRQDQLVQAQKLSSIGTLSAGIAHQVNNPLNNISTSAQILRDVLKDGTDPFGMKMLDNIENETARARDIVRGLLEFARHTELSVRIVPLRDVVNKAVQLVSSQVPPGVTVNVDVQGDIELELDPQRMGEVLLNLILNAIQAIETLPGEISLYMGKEPPERMVTLVVEDTGKGIAENDLPHIFDPFFTRKEVGKGTGLGLSVAYGIIEEFKGRIRAESEVGVGTRFLIDLPLPERAEAGSGE</sequence>
<dbReference type="Pfam" id="PF00512">
    <property type="entry name" value="HisKA"/>
    <property type="match status" value="1"/>
</dbReference>
<keyword evidence="5" id="KW-0808">Transferase</keyword>
<keyword evidence="7 14" id="KW-0418">Kinase</keyword>
<dbReference type="Gene3D" id="6.10.340.10">
    <property type="match status" value="1"/>
</dbReference>
<dbReference type="EC" id="2.7.13.3" evidence="3"/>
<keyword evidence="15" id="KW-1185">Reference proteome</keyword>
<dbReference type="InterPro" id="IPR003661">
    <property type="entry name" value="HisK_dim/P_dom"/>
</dbReference>
<dbReference type="InterPro" id="IPR003594">
    <property type="entry name" value="HATPase_dom"/>
</dbReference>
<dbReference type="CDD" id="cd00082">
    <property type="entry name" value="HisKA"/>
    <property type="match status" value="1"/>
</dbReference>
<dbReference type="SUPFAM" id="SSF158472">
    <property type="entry name" value="HAMP domain-like"/>
    <property type="match status" value="1"/>
</dbReference>
<feature type="domain" description="HAMP" evidence="13">
    <location>
        <begin position="190"/>
        <end position="242"/>
    </location>
</feature>
<dbReference type="PROSITE" id="PS50109">
    <property type="entry name" value="HIS_KIN"/>
    <property type="match status" value="1"/>
</dbReference>
<keyword evidence="9" id="KW-0902">Two-component regulatory system</keyword>
<dbReference type="GO" id="GO:0005524">
    <property type="term" value="F:ATP binding"/>
    <property type="evidence" value="ECO:0007669"/>
    <property type="project" value="UniProtKB-KW"/>
</dbReference>
<evidence type="ECO:0000256" key="1">
    <source>
        <dbReference type="ARBA" id="ARBA00000085"/>
    </source>
</evidence>
<feature type="transmembrane region" description="Helical" evidence="11">
    <location>
        <begin position="12"/>
        <end position="35"/>
    </location>
</feature>
<accession>A0A7J0BIU5</accession>
<dbReference type="Pfam" id="PF02518">
    <property type="entry name" value="HATPase_c"/>
    <property type="match status" value="1"/>
</dbReference>
<dbReference type="PANTHER" id="PTHR43065">
    <property type="entry name" value="SENSOR HISTIDINE KINASE"/>
    <property type="match status" value="1"/>
</dbReference>
<dbReference type="PROSITE" id="PS50885">
    <property type="entry name" value="HAMP"/>
    <property type="match status" value="1"/>
</dbReference>
<evidence type="ECO:0000256" key="10">
    <source>
        <dbReference type="SAM" id="Coils"/>
    </source>
</evidence>
<comment type="catalytic activity">
    <reaction evidence="1">
        <text>ATP + protein L-histidine = ADP + protein N-phospho-L-histidine.</text>
        <dbReference type="EC" id="2.7.13.3"/>
    </reaction>
</comment>
<dbReference type="AlphaFoldDB" id="A0A7J0BIU5"/>
<feature type="domain" description="Histidine kinase" evidence="12">
    <location>
        <begin position="259"/>
        <end position="471"/>
    </location>
</feature>
<evidence type="ECO:0000256" key="2">
    <source>
        <dbReference type="ARBA" id="ARBA00004370"/>
    </source>
</evidence>
<dbReference type="InterPro" id="IPR036890">
    <property type="entry name" value="HATPase_C_sf"/>
</dbReference>
<dbReference type="InterPro" id="IPR003660">
    <property type="entry name" value="HAMP_dom"/>
</dbReference>
<keyword evidence="11" id="KW-0472">Membrane</keyword>
<keyword evidence="10" id="KW-0175">Coiled coil</keyword>
<organism evidence="14 15">
    <name type="scientific">Desulfovibrio subterraneus</name>
    <dbReference type="NCBI Taxonomy" id="2718620"/>
    <lineage>
        <taxon>Bacteria</taxon>
        <taxon>Pseudomonadati</taxon>
        <taxon>Thermodesulfobacteriota</taxon>
        <taxon>Desulfovibrionia</taxon>
        <taxon>Desulfovibrionales</taxon>
        <taxon>Desulfovibrionaceae</taxon>
        <taxon>Desulfovibrio</taxon>
    </lineage>
</organism>
<evidence type="ECO:0000313" key="15">
    <source>
        <dbReference type="Proteomes" id="UP000503840"/>
    </source>
</evidence>
<keyword evidence="4" id="KW-0597">Phosphoprotein</keyword>
<dbReference type="SUPFAM" id="SSF47384">
    <property type="entry name" value="Homodimeric domain of signal transducing histidine kinase"/>
    <property type="match status" value="1"/>
</dbReference>
<protein>
    <recommendedName>
        <fullName evidence="3">histidine kinase</fullName>
        <ecNumber evidence="3">2.7.13.3</ecNumber>
    </recommendedName>
</protein>
<evidence type="ECO:0000256" key="4">
    <source>
        <dbReference type="ARBA" id="ARBA00022553"/>
    </source>
</evidence>
<evidence type="ECO:0000256" key="5">
    <source>
        <dbReference type="ARBA" id="ARBA00022679"/>
    </source>
</evidence>
<reference evidence="14 15" key="1">
    <citation type="submission" date="2020-05" db="EMBL/GenBank/DDBJ databases">
        <title>Draft genome sequence of Desulfovibrio sp. strain HN2T.</title>
        <authorList>
            <person name="Ueno A."/>
            <person name="Tamazawa S."/>
            <person name="Tamamura S."/>
            <person name="Murakami T."/>
            <person name="Kiyama T."/>
            <person name="Inomata H."/>
            <person name="Amano Y."/>
            <person name="Miyakawa K."/>
            <person name="Tamaki H."/>
            <person name="Naganuma T."/>
            <person name="Kaneko K."/>
        </authorList>
    </citation>
    <scope>NUCLEOTIDE SEQUENCE [LARGE SCALE GENOMIC DNA]</scope>
    <source>
        <strain evidence="14 15">HN2</strain>
    </source>
</reference>
<evidence type="ECO:0000313" key="14">
    <source>
        <dbReference type="EMBL" id="GFM33478.1"/>
    </source>
</evidence>
<evidence type="ECO:0000256" key="9">
    <source>
        <dbReference type="ARBA" id="ARBA00023012"/>
    </source>
</evidence>
<dbReference type="GO" id="GO:0000155">
    <property type="term" value="F:phosphorelay sensor kinase activity"/>
    <property type="evidence" value="ECO:0007669"/>
    <property type="project" value="InterPro"/>
</dbReference>
<dbReference type="InterPro" id="IPR004358">
    <property type="entry name" value="Sig_transdc_His_kin-like_C"/>
</dbReference>
<dbReference type="EMBL" id="BLVO01000013">
    <property type="protein sequence ID" value="GFM33478.1"/>
    <property type="molecule type" value="Genomic_DNA"/>
</dbReference>
<evidence type="ECO:0000256" key="8">
    <source>
        <dbReference type="ARBA" id="ARBA00022840"/>
    </source>
</evidence>
<feature type="transmembrane region" description="Helical" evidence="11">
    <location>
        <begin position="170"/>
        <end position="188"/>
    </location>
</feature>
<dbReference type="Pfam" id="PF00672">
    <property type="entry name" value="HAMP"/>
    <property type="match status" value="1"/>
</dbReference>
<dbReference type="SMART" id="SM00304">
    <property type="entry name" value="HAMP"/>
    <property type="match status" value="1"/>
</dbReference>
<feature type="coiled-coil region" evidence="10">
    <location>
        <begin position="216"/>
        <end position="243"/>
    </location>
</feature>
<dbReference type="SMART" id="SM00387">
    <property type="entry name" value="HATPase_c"/>
    <property type="match status" value="1"/>
</dbReference>
<dbReference type="Proteomes" id="UP000503840">
    <property type="component" value="Unassembled WGS sequence"/>
</dbReference>
<keyword evidence="11" id="KW-1133">Transmembrane helix</keyword>
<evidence type="ECO:0000259" key="13">
    <source>
        <dbReference type="PROSITE" id="PS50885"/>
    </source>
</evidence>
<keyword evidence="6" id="KW-0547">Nucleotide-binding</keyword>
<dbReference type="Gene3D" id="1.10.287.130">
    <property type="match status" value="1"/>
</dbReference>
<dbReference type="Gene3D" id="3.30.565.10">
    <property type="entry name" value="Histidine kinase-like ATPase, C-terminal domain"/>
    <property type="match status" value="1"/>
</dbReference>
<dbReference type="SMART" id="SM00388">
    <property type="entry name" value="HisKA"/>
    <property type="match status" value="1"/>
</dbReference>
<evidence type="ECO:0000259" key="12">
    <source>
        <dbReference type="PROSITE" id="PS50109"/>
    </source>
</evidence>
<dbReference type="SUPFAM" id="SSF55874">
    <property type="entry name" value="ATPase domain of HSP90 chaperone/DNA topoisomerase II/histidine kinase"/>
    <property type="match status" value="1"/>
</dbReference>
<evidence type="ECO:0000256" key="3">
    <source>
        <dbReference type="ARBA" id="ARBA00012438"/>
    </source>
</evidence>
<evidence type="ECO:0000256" key="6">
    <source>
        <dbReference type="ARBA" id="ARBA00022741"/>
    </source>
</evidence>
<comment type="subcellular location">
    <subcellularLocation>
        <location evidence="2">Membrane</location>
    </subcellularLocation>
</comment>
<dbReference type="PANTHER" id="PTHR43065:SF46">
    <property type="entry name" value="C4-DICARBOXYLATE TRANSPORT SENSOR PROTEIN DCTB"/>
    <property type="match status" value="1"/>
</dbReference>
<dbReference type="CDD" id="cd06225">
    <property type="entry name" value="HAMP"/>
    <property type="match status" value="1"/>
</dbReference>
<evidence type="ECO:0000256" key="11">
    <source>
        <dbReference type="SAM" id="Phobius"/>
    </source>
</evidence>
<dbReference type="InterPro" id="IPR036097">
    <property type="entry name" value="HisK_dim/P_sf"/>
</dbReference>
<evidence type="ECO:0000256" key="7">
    <source>
        <dbReference type="ARBA" id="ARBA00022777"/>
    </source>
</evidence>
<keyword evidence="11" id="KW-0812">Transmembrane</keyword>
<dbReference type="PRINTS" id="PR00344">
    <property type="entry name" value="BCTRLSENSOR"/>
</dbReference>
<comment type="caution">
    <text evidence="14">The sequence shown here is derived from an EMBL/GenBank/DDBJ whole genome shotgun (WGS) entry which is preliminary data.</text>
</comment>
<dbReference type="GO" id="GO:0016020">
    <property type="term" value="C:membrane"/>
    <property type="evidence" value="ECO:0007669"/>
    <property type="project" value="UniProtKB-SubCell"/>
</dbReference>
<keyword evidence="8" id="KW-0067">ATP-binding</keyword>
<proteinExistence type="predicted"/>
<dbReference type="InterPro" id="IPR005467">
    <property type="entry name" value="His_kinase_dom"/>
</dbReference>
<gene>
    <name evidence="14" type="ORF">DSM101010T_18430</name>
</gene>